<dbReference type="SUPFAM" id="SSF57783">
    <property type="entry name" value="Zinc beta-ribbon"/>
    <property type="match status" value="1"/>
</dbReference>
<organism evidence="6 7">
    <name type="scientific">Aduncisulcus paluster</name>
    <dbReference type="NCBI Taxonomy" id="2918883"/>
    <lineage>
        <taxon>Eukaryota</taxon>
        <taxon>Metamonada</taxon>
        <taxon>Carpediemonas-like organisms</taxon>
        <taxon>Aduncisulcus</taxon>
    </lineage>
</organism>
<comment type="caution">
    <text evidence="6">The sequence shown here is derived from an EMBL/GenBank/DDBJ whole genome shotgun (WGS) entry which is preliminary data.</text>
</comment>
<dbReference type="SMART" id="SM00440">
    <property type="entry name" value="ZnF_C2C2"/>
    <property type="match status" value="1"/>
</dbReference>
<evidence type="ECO:0000313" key="6">
    <source>
        <dbReference type="EMBL" id="GKT34380.1"/>
    </source>
</evidence>
<accession>A0ABQ5KPF7</accession>
<dbReference type="Proteomes" id="UP001057375">
    <property type="component" value="Unassembled WGS sequence"/>
</dbReference>
<keyword evidence="3" id="KW-0862">Zinc</keyword>
<evidence type="ECO:0000256" key="2">
    <source>
        <dbReference type="ARBA" id="ARBA00022771"/>
    </source>
</evidence>
<reference evidence="6" key="1">
    <citation type="submission" date="2022-03" db="EMBL/GenBank/DDBJ databases">
        <title>Draft genome sequence of Aduncisulcus paluster, a free-living microaerophilic Fornicata.</title>
        <authorList>
            <person name="Yuyama I."/>
            <person name="Kume K."/>
            <person name="Tamura T."/>
            <person name="Inagaki Y."/>
            <person name="Hashimoto T."/>
        </authorList>
    </citation>
    <scope>NUCLEOTIDE SEQUENCE</scope>
    <source>
        <strain evidence="6">NY0171</strain>
    </source>
</reference>
<name>A0ABQ5KPF7_9EUKA</name>
<sequence length="295" mass="34723">MSDIHSILQTVREYIDDDDYVETKKQLHMIYTQIKEIFGSSDSFETLPKETKDKILKNNEELGKILEILREKVVSEESSSEHHTVEQIIDKLRGRIADFIEKRSYHITFIEPDFDRMRYPPSSSELCIRARGQLQTRIRRAAEEYHSELSAKGISIVDVVHIACALEYFMNARFSDLRGYIDFYKILISSLENNPAVIYSLCSIDPSQFLTEIVDKPIEFFMTEAQIETRRKNIKHYSELLHEEKRFVGQHTDRACKRCKKKCVFQYQMQFRSGDEAMTQCFECTACGHEWREND</sequence>
<evidence type="ECO:0000256" key="1">
    <source>
        <dbReference type="ARBA" id="ARBA00022723"/>
    </source>
</evidence>
<dbReference type="Gene3D" id="2.20.25.10">
    <property type="match status" value="1"/>
</dbReference>
<proteinExistence type="predicted"/>
<evidence type="ECO:0000313" key="7">
    <source>
        <dbReference type="Proteomes" id="UP001057375"/>
    </source>
</evidence>
<evidence type="ECO:0000256" key="4">
    <source>
        <dbReference type="PROSITE-ProRule" id="PRU00472"/>
    </source>
</evidence>
<dbReference type="PROSITE" id="PS51133">
    <property type="entry name" value="ZF_TFIIS_2"/>
    <property type="match status" value="1"/>
</dbReference>
<dbReference type="Pfam" id="PF01096">
    <property type="entry name" value="Zn_ribbon_TFIIS"/>
    <property type="match status" value="1"/>
</dbReference>
<dbReference type="InterPro" id="IPR001222">
    <property type="entry name" value="Znf_TFIIS"/>
</dbReference>
<keyword evidence="2 4" id="KW-0863">Zinc-finger</keyword>
<feature type="domain" description="TFIIS-type" evidence="5">
    <location>
        <begin position="252"/>
        <end position="292"/>
    </location>
</feature>
<evidence type="ECO:0000259" key="5">
    <source>
        <dbReference type="PROSITE" id="PS51133"/>
    </source>
</evidence>
<keyword evidence="7" id="KW-1185">Reference proteome</keyword>
<gene>
    <name evidence="6" type="ORF">ADUPG1_007740</name>
</gene>
<keyword evidence="1" id="KW-0479">Metal-binding</keyword>
<protein>
    <recommendedName>
        <fullName evidence="5">TFIIS-type domain-containing protein</fullName>
    </recommendedName>
</protein>
<evidence type="ECO:0000256" key="3">
    <source>
        <dbReference type="ARBA" id="ARBA00022833"/>
    </source>
</evidence>
<dbReference type="EMBL" id="BQXS01010803">
    <property type="protein sequence ID" value="GKT34380.1"/>
    <property type="molecule type" value="Genomic_DNA"/>
</dbReference>